<dbReference type="InterPro" id="IPR024757">
    <property type="entry name" value="FtsZ_C"/>
</dbReference>
<dbReference type="InterPro" id="IPR000158">
    <property type="entry name" value="Cell_div_FtsZ"/>
</dbReference>
<feature type="compositionally biased region" description="Basic and acidic residues" evidence="5">
    <location>
        <begin position="376"/>
        <end position="386"/>
    </location>
</feature>
<dbReference type="GO" id="GO:0003924">
    <property type="term" value="F:GTPase activity"/>
    <property type="evidence" value="ECO:0007669"/>
    <property type="project" value="UniProtKB-UniRule"/>
</dbReference>
<evidence type="ECO:0000256" key="2">
    <source>
        <dbReference type="ARBA" id="ARBA00022741"/>
    </source>
</evidence>
<comment type="caution">
    <text evidence="8">The sequence shown here is derived from an EMBL/GenBank/DDBJ whole genome shotgun (WGS) entry which is preliminary data.</text>
</comment>
<dbReference type="PANTHER" id="PTHR30314:SF3">
    <property type="entry name" value="MITOCHONDRIAL DIVISION PROTEIN FSZA"/>
    <property type="match status" value="1"/>
</dbReference>
<sequence length="458" mass="50901">MPKVVKKQKKKPELETPAEKTEEIKKTKIRVIGIGGGGGNIVSEIASKVSKASFVVANTDSKSLKSCNRKVIKFQFGQNFTHGLGTGMNPELGREAALSEKERIKKLFEGQDLCILVTSLGGGTGSGAVSVFAKISKNLGNLTYGIFTLPFKFEGEKKMEIAINSLKEARGHFNAITIIPNERVFQTINKDTPLKEALSTINKFLSESLEGLIETIYEPGLINIDFADFKTILEGRGRLAYLNTIESQRKEGAIKDVAAEVLNSPLYPYTIRGAKGVLFNIAGEKNLSLADVNQISKAISELVNPEAKIIFGISQHKKYSNIIKTILLATGCGGGGIKVSSKSEKKKRRKRREEKVEKTPAVEPRQPRFTTGQAKVEIKKKQEKSVPKKVKIKAIKEEKPQESESKKEQTAASNNEERVRKNALQIKKEAEELEKEMIEKEKFWETPAFLRKKLIKER</sequence>
<feature type="binding site" evidence="4">
    <location>
        <begin position="36"/>
        <end position="40"/>
    </location>
    <ligand>
        <name>GTP</name>
        <dbReference type="ChEBI" id="CHEBI:37565"/>
    </ligand>
</feature>
<feature type="domain" description="Tubulin/FtsZ GTPase" evidence="6">
    <location>
        <begin position="28"/>
        <end position="220"/>
    </location>
</feature>
<feature type="compositionally biased region" description="Basic and acidic residues" evidence="5">
    <location>
        <begin position="394"/>
        <end position="420"/>
    </location>
</feature>
<evidence type="ECO:0000256" key="4">
    <source>
        <dbReference type="HAMAP-Rule" id="MF_00909"/>
    </source>
</evidence>
<name>A0A2M7DA36_9BACT</name>
<comment type="subunit">
    <text evidence="4">Homodimer. Polymerizes to form a dynamic ring structure in a strictly GTP-dependent manner. Interacts directly with several other division proteins.</text>
</comment>
<dbReference type="EMBL" id="PETZ01000013">
    <property type="protein sequence ID" value="PIV45290.1"/>
    <property type="molecule type" value="Genomic_DNA"/>
</dbReference>
<evidence type="ECO:0000256" key="1">
    <source>
        <dbReference type="ARBA" id="ARBA00009690"/>
    </source>
</evidence>
<evidence type="ECO:0000259" key="7">
    <source>
        <dbReference type="SMART" id="SM00865"/>
    </source>
</evidence>
<keyword evidence="4" id="KW-0963">Cytoplasm</keyword>
<dbReference type="SMART" id="SM00864">
    <property type="entry name" value="Tubulin"/>
    <property type="match status" value="1"/>
</dbReference>
<dbReference type="GO" id="GO:0043093">
    <property type="term" value="P:FtsZ-dependent cytokinesis"/>
    <property type="evidence" value="ECO:0007669"/>
    <property type="project" value="UniProtKB-UniRule"/>
</dbReference>
<dbReference type="InterPro" id="IPR008280">
    <property type="entry name" value="Tub_FtsZ_C"/>
</dbReference>
<dbReference type="PANTHER" id="PTHR30314">
    <property type="entry name" value="CELL DIVISION PROTEIN FTSZ-RELATED"/>
    <property type="match status" value="1"/>
</dbReference>
<keyword evidence="4" id="KW-0717">Septation</keyword>
<evidence type="ECO:0000313" key="8">
    <source>
        <dbReference type="EMBL" id="PIV45290.1"/>
    </source>
</evidence>
<organism evidence="8 9">
    <name type="scientific">Candidatus Nealsonbacteria bacterium CG02_land_8_20_14_3_00_37_10</name>
    <dbReference type="NCBI Taxonomy" id="1974699"/>
    <lineage>
        <taxon>Bacteria</taxon>
        <taxon>Candidatus Nealsoniibacteriota</taxon>
    </lineage>
</organism>
<dbReference type="AlphaFoldDB" id="A0A2M7DA36"/>
<dbReference type="GO" id="GO:0005737">
    <property type="term" value="C:cytoplasm"/>
    <property type="evidence" value="ECO:0007669"/>
    <property type="project" value="UniProtKB-SubCell"/>
</dbReference>
<dbReference type="Proteomes" id="UP000230864">
    <property type="component" value="Unassembled WGS sequence"/>
</dbReference>
<dbReference type="SMART" id="SM00865">
    <property type="entry name" value="Tubulin_C"/>
    <property type="match status" value="1"/>
</dbReference>
<evidence type="ECO:0000313" key="9">
    <source>
        <dbReference type="Proteomes" id="UP000230864"/>
    </source>
</evidence>
<dbReference type="GO" id="GO:0000917">
    <property type="term" value="P:division septum assembly"/>
    <property type="evidence" value="ECO:0007669"/>
    <property type="project" value="UniProtKB-KW"/>
</dbReference>
<dbReference type="CDD" id="cd02201">
    <property type="entry name" value="FtsZ_type1"/>
    <property type="match status" value="1"/>
</dbReference>
<dbReference type="Gene3D" id="3.40.50.1440">
    <property type="entry name" value="Tubulin/FtsZ, GTPase domain"/>
    <property type="match status" value="1"/>
</dbReference>
<feature type="domain" description="Tubulin/FtsZ 2-layer sandwich" evidence="7">
    <location>
        <begin position="222"/>
        <end position="341"/>
    </location>
</feature>
<dbReference type="SUPFAM" id="SSF52490">
    <property type="entry name" value="Tubulin nucleotide-binding domain-like"/>
    <property type="match status" value="1"/>
</dbReference>
<accession>A0A2M7DA36</accession>
<dbReference type="Pfam" id="PF00091">
    <property type="entry name" value="Tubulin"/>
    <property type="match status" value="1"/>
</dbReference>
<feature type="region of interest" description="Disordered" evidence="5">
    <location>
        <begin position="1"/>
        <end position="21"/>
    </location>
</feature>
<feature type="binding site" evidence="4">
    <location>
        <position position="154"/>
    </location>
    <ligand>
        <name>GTP</name>
        <dbReference type="ChEBI" id="CHEBI:37565"/>
    </ligand>
</feature>
<dbReference type="InterPro" id="IPR036525">
    <property type="entry name" value="Tubulin/FtsZ_GTPase_sf"/>
</dbReference>
<gene>
    <name evidence="4" type="primary">ftsZ</name>
    <name evidence="8" type="ORF">COS25_00575</name>
</gene>
<feature type="compositionally biased region" description="Basic residues" evidence="5">
    <location>
        <begin position="1"/>
        <end position="10"/>
    </location>
</feature>
<dbReference type="GO" id="GO:0032153">
    <property type="term" value="C:cell division site"/>
    <property type="evidence" value="ECO:0007669"/>
    <property type="project" value="UniProtKB-UniRule"/>
</dbReference>
<dbReference type="SUPFAM" id="SSF55307">
    <property type="entry name" value="Tubulin C-terminal domain-like"/>
    <property type="match status" value="1"/>
</dbReference>
<dbReference type="PRINTS" id="PR00423">
    <property type="entry name" value="CELLDVISFTSZ"/>
</dbReference>
<dbReference type="InterPro" id="IPR003008">
    <property type="entry name" value="Tubulin_FtsZ_GTPase"/>
</dbReference>
<feature type="region of interest" description="Disordered" evidence="5">
    <location>
        <begin position="335"/>
        <end position="420"/>
    </location>
</feature>
<evidence type="ECO:0000256" key="3">
    <source>
        <dbReference type="ARBA" id="ARBA00023134"/>
    </source>
</evidence>
<proteinExistence type="inferred from homology"/>
<dbReference type="Pfam" id="PF12327">
    <property type="entry name" value="FtsZ_C"/>
    <property type="match status" value="1"/>
</dbReference>
<evidence type="ECO:0000256" key="5">
    <source>
        <dbReference type="SAM" id="MobiDB-lite"/>
    </source>
</evidence>
<dbReference type="HAMAP" id="MF_00909">
    <property type="entry name" value="FtsZ"/>
    <property type="match status" value="1"/>
</dbReference>
<feature type="binding site" evidence="4">
    <location>
        <position position="158"/>
    </location>
    <ligand>
        <name>GTP</name>
        <dbReference type="ChEBI" id="CHEBI:37565"/>
    </ligand>
</feature>
<dbReference type="InterPro" id="IPR018316">
    <property type="entry name" value="Tubulin/FtsZ_2-layer-sand-dom"/>
</dbReference>
<feature type="binding site" evidence="4">
    <location>
        <begin position="123"/>
        <end position="125"/>
    </location>
    <ligand>
        <name>GTP</name>
        <dbReference type="ChEBI" id="CHEBI:37565"/>
    </ligand>
</feature>
<dbReference type="GO" id="GO:0005525">
    <property type="term" value="F:GTP binding"/>
    <property type="evidence" value="ECO:0007669"/>
    <property type="project" value="UniProtKB-UniRule"/>
</dbReference>
<evidence type="ECO:0000259" key="6">
    <source>
        <dbReference type="SMART" id="SM00864"/>
    </source>
</evidence>
<feature type="compositionally biased region" description="Basic and acidic residues" evidence="5">
    <location>
        <begin position="11"/>
        <end position="21"/>
    </location>
</feature>
<keyword evidence="3 4" id="KW-0342">GTP-binding</keyword>
<comment type="function">
    <text evidence="4">Essential cell division protein that forms a contractile ring structure (Z ring) at the future cell division site. The regulation of the ring assembly controls the timing and the location of cell division. One of the functions of the FtsZ ring is to recruit other cell division proteins to the septum to produce a new cell wall between the dividing cells. Binds GTP and shows GTPase activity.</text>
</comment>
<dbReference type="GO" id="GO:0051258">
    <property type="term" value="P:protein polymerization"/>
    <property type="evidence" value="ECO:0007669"/>
    <property type="project" value="UniProtKB-UniRule"/>
</dbReference>
<keyword evidence="2 4" id="KW-0547">Nucleotide-binding</keyword>
<protein>
    <recommendedName>
        <fullName evidence="4">Cell division protein FtsZ</fullName>
    </recommendedName>
</protein>
<comment type="similarity">
    <text evidence="1 4">Belongs to the FtsZ family.</text>
</comment>
<reference evidence="9" key="1">
    <citation type="submission" date="2017-09" db="EMBL/GenBank/DDBJ databases">
        <title>Depth-based differentiation of microbial function through sediment-hosted aquifers and enrichment of novel symbionts in the deep terrestrial subsurface.</title>
        <authorList>
            <person name="Probst A.J."/>
            <person name="Ladd B."/>
            <person name="Jarett J.K."/>
            <person name="Geller-Mcgrath D.E."/>
            <person name="Sieber C.M.K."/>
            <person name="Emerson J.B."/>
            <person name="Anantharaman K."/>
            <person name="Thomas B.C."/>
            <person name="Malmstrom R."/>
            <person name="Stieglmeier M."/>
            <person name="Klingl A."/>
            <person name="Woyke T."/>
            <person name="Ryan C.M."/>
            <person name="Banfield J.F."/>
        </authorList>
    </citation>
    <scope>NUCLEOTIDE SEQUENCE [LARGE SCALE GENOMIC DNA]</scope>
</reference>
<feature type="binding site" evidence="4">
    <location>
        <position position="202"/>
    </location>
    <ligand>
        <name>GTP</name>
        <dbReference type="ChEBI" id="CHEBI:37565"/>
    </ligand>
</feature>
<comment type="subcellular location">
    <subcellularLocation>
        <location evidence="4">Cytoplasm</location>
    </subcellularLocation>
    <text evidence="4">Assembles at midcell at the inner surface of the cytoplasmic membrane.</text>
</comment>
<dbReference type="InterPro" id="IPR045061">
    <property type="entry name" value="FtsZ/CetZ"/>
</dbReference>
<keyword evidence="4" id="KW-0131">Cell cycle</keyword>
<keyword evidence="4" id="KW-0132">Cell division</keyword>